<keyword evidence="6" id="KW-1185">Reference proteome</keyword>
<dbReference type="Gene3D" id="3.40.50.2000">
    <property type="entry name" value="Glycogen Phosphorylase B"/>
    <property type="match status" value="2"/>
</dbReference>
<dbReference type="EC" id="2.4.1.-" evidence="4"/>
<comment type="similarity">
    <text evidence="1 3">Belongs to the UDP-glycosyltransferase family.</text>
</comment>
<dbReference type="PANTHER" id="PTHR11926">
    <property type="entry name" value="GLUCOSYL/GLUCURONOSYL TRANSFERASES"/>
    <property type="match status" value="1"/>
</dbReference>
<sequence length="534" mass="59110">MVNYSSHRLHILVLPYPSQGHINPLFQFARRLAGHTGVRCTVAVTRFVASSARPATTGSVHVAVFSDGCDDVGPEGVGGHRRPYFDRLSSAGPESVDWILRSESELGRPVHVVVYDAFLPWAQGVARRHGAACAAFLTQACAVDVLYTHLRASRIPHPPVLREEELPEVMAGLATRLELTDLPTFMVDKNRPPGLLELLMNQFAGLDTVDHVLVNSFHDLEPQEADYLATTWGAKTVGPTMPSVYLGNGLLDDDDASSGIHLQTPMTSECKAWLDDHPVLSVVYVSFGSIASLTSEQMAEVAEGLYRSGKPFLWVVRSTETTKLPANFTKRAKGRGLIVPWCPQLEVLAHPSVGCFVTHCGWNSTLEAISSGVPIVAMPHWSDQPTNAKYVQDVWHVGVRVPPDSEGVMRREEIEMCIRHVMEGKMCKEFKTRALEWSKKAKKAMSKGGSSDVNILDFLSNSARLDFQMSRAPSQQISSFAQRAEPELARERLPSRAEPSFFQAFHKPSRAWLGSARFHLYVYTHASHVIIREI</sequence>
<dbReference type="GO" id="GO:0080043">
    <property type="term" value="F:quercetin 3-O-glucosyltransferase activity"/>
    <property type="evidence" value="ECO:0007669"/>
    <property type="project" value="TreeGrafter"/>
</dbReference>
<dbReference type="InterPro" id="IPR035595">
    <property type="entry name" value="UDP_glycos_trans_CS"/>
</dbReference>
<dbReference type="InterPro" id="IPR002213">
    <property type="entry name" value="UDP_glucos_trans"/>
</dbReference>
<name>A0A835KWN3_9POAL</name>
<evidence type="ECO:0000256" key="3">
    <source>
        <dbReference type="RuleBase" id="RU003718"/>
    </source>
</evidence>
<evidence type="ECO:0000313" key="5">
    <source>
        <dbReference type="EMBL" id="KAF8780804.1"/>
    </source>
</evidence>
<dbReference type="EMBL" id="JACEFO010000112">
    <property type="protein sequence ID" value="KAF8780804.1"/>
    <property type="molecule type" value="Genomic_DNA"/>
</dbReference>
<organism evidence="5 6">
    <name type="scientific">Digitaria exilis</name>
    <dbReference type="NCBI Taxonomy" id="1010633"/>
    <lineage>
        <taxon>Eukaryota</taxon>
        <taxon>Viridiplantae</taxon>
        <taxon>Streptophyta</taxon>
        <taxon>Embryophyta</taxon>
        <taxon>Tracheophyta</taxon>
        <taxon>Spermatophyta</taxon>
        <taxon>Magnoliopsida</taxon>
        <taxon>Liliopsida</taxon>
        <taxon>Poales</taxon>
        <taxon>Poaceae</taxon>
        <taxon>PACMAD clade</taxon>
        <taxon>Panicoideae</taxon>
        <taxon>Panicodae</taxon>
        <taxon>Paniceae</taxon>
        <taxon>Anthephorinae</taxon>
        <taxon>Digitaria</taxon>
    </lineage>
</organism>
<proteinExistence type="inferred from homology"/>
<reference evidence="5" key="1">
    <citation type="submission" date="2020-07" db="EMBL/GenBank/DDBJ databases">
        <title>Genome sequence and genetic diversity analysis of an under-domesticated orphan crop, white fonio (Digitaria exilis).</title>
        <authorList>
            <person name="Bennetzen J.L."/>
            <person name="Chen S."/>
            <person name="Ma X."/>
            <person name="Wang X."/>
            <person name="Yssel A.E.J."/>
            <person name="Chaluvadi S.R."/>
            <person name="Johnson M."/>
            <person name="Gangashetty P."/>
            <person name="Hamidou F."/>
            <person name="Sanogo M.D."/>
            <person name="Zwaenepoel A."/>
            <person name="Wallace J."/>
            <person name="Van De Peer Y."/>
            <person name="Van Deynze A."/>
        </authorList>
    </citation>
    <scope>NUCLEOTIDE SEQUENCE</scope>
    <source>
        <tissue evidence="5">Leaves</tissue>
    </source>
</reference>
<evidence type="ECO:0000256" key="1">
    <source>
        <dbReference type="ARBA" id="ARBA00009995"/>
    </source>
</evidence>
<dbReference type="PROSITE" id="PS00375">
    <property type="entry name" value="UDPGT"/>
    <property type="match status" value="1"/>
</dbReference>
<dbReference type="PANTHER" id="PTHR11926:SF1265">
    <property type="entry name" value="GLYCOSYLTRANSFERASE"/>
    <property type="match status" value="1"/>
</dbReference>
<dbReference type="CDD" id="cd03784">
    <property type="entry name" value="GT1_Gtf-like"/>
    <property type="match status" value="1"/>
</dbReference>
<protein>
    <recommendedName>
        <fullName evidence="4">Glycosyltransferase</fullName>
        <ecNumber evidence="4">2.4.1.-</ecNumber>
    </recommendedName>
</protein>
<evidence type="ECO:0000313" key="6">
    <source>
        <dbReference type="Proteomes" id="UP000636709"/>
    </source>
</evidence>
<evidence type="ECO:0000256" key="2">
    <source>
        <dbReference type="ARBA" id="ARBA00022679"/>
    </source>
</evidence>
<dbReference type="GO" id="GO:0080044">
    <property type="term" value="F:quercetin 7-O-glucosyltransferase activity"/>
    <property type="evidence" value="ECO:0007669"/>
    <property type="project" value="TreeGrafter"/>
</dbReference>
<comment type="caution">
    <text evidence="5">The sequence shown here is derived from an EMBL/GenBank/DDBJ whole genome shotgun (WGS) entry which is preliminary data.</text>
</comment>
<keyword evidence="3" id="KW-0328">Glycosyltransferase</keyword>
<keyword evidence="2 3" id="KW-0808">Transferase</keyword>
<dbReference type="Proteomes" id="UP000636709">
    <property type="component" value="Unassembled WGS sequence"/>
</dbReference>
<gene>
    <name evidence="5" type="ORF">HU200_000748</name>
</gene>
<dbReference type="OrthoDB" id="5835829at2759"/>
<dbReference type="AlphaFoldDB" id="A0A835KWN3"/>
<dbReference type="SUPFAM" id="SSF53756">
    <property type="entry name" value="UDP-Glycosyltransferase/glycogen phosphorylase"/>
    <property type="match status" value="1"/>
</dbReference>
<dbReference type="FunFam" id="3.40.50.2000:FF:000237">
    <property type="entry name" value="Glycosyltransferase"/>
    <property type="match status" value="1"/>
</dbReference>
<accession>A0A835KWN3</accession>
<evidence type="ECO:0000256" key="4">
    <source>
        <dbReference type="RuleBase" id="RU362057"/>
    </source>
</evidence>
<dbReference type="Pfam" id="PF00201">
    <property type="entry name" value="UDPGT"/>
    <property type="match status" value="1"/>
</dbReference>